<dbReference type="EMBL" id="JBHTLD010000037">
    <property type="protein sequence ID" value="MFD1185806.1"/>
    <property type="molecule type" value="Genomic_DNA"/>
</dbReference>
<evidence type="ECO:0000259" key="2">
    <source>
        <dbReference type="SMART" id="SM00316"/>
    </source>
</evidence>
<feature type="domain" description="S1 motif" evidence="2">
    <location>
        <begin position="16"/>
        <end position="76"/>
    </location>
</feature>
<evidence type="ECO:0000256" key="1">
    <source>
        <dbReference type="PIRNR" id="PIRNR012524"/>
    </source>
</evidence>
<dbReference type="SMART" id="SM00316">
    <property type="entry name" value="S1"/>
    <property type="match status" value="2"/>
</dbReference>
<dbReference type="PIRSF" id="PIRSF012524">
    <property type="entry name" value="YitL_S1"/>
    <property type="match status" value="1"/>
</dbReference>
<comment type="similarity">
    <text evidence="1">Belongs to the CvfB family.</text>
</comment>
<keyword evidence="4" id="KW-1185">Reference proteome</keyword>
<feature type="domain" description="S1 motif" evidence="2">
    <location>
        <begin position="156"/>
        <end position="218"/>
    </location>
</feature>
<comment type="caution">
    <text evidence="3">The sequence shown here is derived from an EMBL/GenBank/DDBJ whole genome shotgun (WGS) entry which is preliminary data.</text>
</comment>
<dbReference type="RefSeq" id="WP_377524117.1">
    <property type="nucleotide sequence ID" value="NZ_JBHTLD010000037.1"/>
</dbReference>
<accession>A0ABW3SNY6</accession>
<evidence type="ECO:0000313" key="3">
    <source>
        <dbReference type="EMBL" id="MFD1185806.1"/>
    </source>
</evidence>
<dbReference type="Pfam" id="PF17783">
    <property type="entry name" value="WHD_CvfB"/>
    <property type="match status" value="1"/>
</dbReference>
<reference evidence="4" key="1">
    <citation type="journal article" date="2019" name="Int. J. Syst. Evol. Microbiol.">
        <title>The Global Catalogue of Microorganisms (GCM) 10K type strain sequencing project: providing services to taxonomists for standard genome sequencing and annotation.</title>
        <authorList>
            <consortium name="The Broad Institute Genomics Platform"/>
            <consortium name="The Broad Institute Genome Sequencing Center for Infectious Disease"/>
            <person name="Wu L."/>
            <person name="Ma J."/>
        </authorList>
    </citation>
    <scope>NUCLEOTIDE SEQUENCE [LARGE SCALE GENOMIC DNA]</scope>
    <source>
        <strain evidence="4">JCM 31319</strain>
    </source>
</reference>
<dbReference type="InterPro" id="IPR014464">
    <property type="entry name" value="CvfB_fam"/>
</dbReference>
<dbReference type="Pfam" id="PF13509">
    <property type="entry name" value="S1_2"/>
    <property type="match status" value="2"/>
</dbReference>
<organism evidence="3 4">
    <name type="scientific">Pontibacter rugosus</name>
    <dbReference type="NCBI Taxonomy" id="1745966"/>
    <lineage>
        <taxon>Bacteria</taxon>
        <taxon>Pseudomonadati</taxon>
        <taxon>Bacteroidota</taxon>
        <taxon>Cytophagia</taxon>
        <taxon>Cytophagales</taxon>
        <taxon>Hymenobacteraceae</taxon>
        <taxon>Pontibacter</taxon>
    </lineage>
</organism>
<dbReference type="Gene3D" id="2.40.50.140">
    <property type="entry name" value="Nucleic acid-binding proteins"/>
    <property type="match status" value="2"/>
</dbReference>
<sequence length="292" mass="33095">MHPPHQSHINHDTMVDLGNYNELEIAREVDFGVYFTSEDGDILMPGKYVPEDARVGDRLRVFVYRDSEDRIIATTLEPYATVREFACLTCTDETPFGAFLDWGLEKDLLVPLNNQKNKMQVGRKYCVYLYLDETTDRVVATSKLGKYLANDDIQLTEGEEVQLLIANPTDIGIKVIINNTYIGILYKNEVFKDLRMGDKTTGYIKAIRPDNKIDVTLRKPGATLVGEKDDAAERILRLLEQGSGWMPLSDSSSPEDIYQTLSMSKKNFKRAIGSLYKAGKIDLQPDSIRLKK</sequence>
<proteinExistence type="inferred from homology"/>
<dbReference type="PANTHER" id="PTHR37296:SF1">
    <property type="entry name" value="CONSERVED VIRULENCE FACTOR B"/>
    <property type="match status" value="1"/>
</dbReference>
<dbReference type="InterPro" id="IPR003029">
    <property type="entry name" value="S1_domain"/>
</dbReference>
<protein>
    <submittedName>
        <fullName evidence="3">S1 RNA-binding domain-containing protein</fullName>
    </submittedName>
</protein>
<dbReference type="InterPro" id="IPR012340">
    <property type="entry name" value="NA-bd_OB-fold"/>
</dbReference>
<dbReference type="InterPro" id="IPR036388">
    <property type="entry name" value="WH-like_DNA-bd_sf"/>
</dbReference>
<dbReference type="InterPro" id="IPR040764">
    <property type="entry name" value="CvfB_WH"/>
</dbReference>
<evidence type="ECO:0000313" key="4">
    <source>
        <dbReference type="Proteomes" id="UP001597094"/>
    </source>
</evidence>
<gene>
    <name evidence="3" type="ORF">ACFQ2O_06270</name>
</gene>
<dbReference type="Proteomes" id="UP001597094">
    <property type="component" value="Unassembled WGS sequence"/>
</dbReference>
<dbReference type="PANTHER" id="PTHR37296">
    <property type="entry name" value="CONSERVED VIRULENCE FACTOR B"/>
    <property type="match status" value="1"/>
</dbReference>
<name>A0ABW3SNY6_9BACT</name>
<dbReference type="Gene3D" id="1.10.10.10">
    <property type="entry name" value="Winged helix-like DNA-binding domain superfamily/Winged helix DNA-binding domain"/>
    <property type="match status" value="1"/>
</dbReference>
<dbReference type="InterPro" id="IPR039566">
    <property type="entry name" value="CvfB_S1_st"/>
</dbReference>